<comment type="similarity">
    <text evidence="1">Belongs to the 'GDXG' lipolytic enzyme family.</text>
</comment>
<evidence type="ECO:0000313" key="5">
    <source>
        <dbReference type="Proteomes" id="UP001293593"/>
    </source>
</evidence>
<evidence type="ECO:0000256" key="1">
    <source>
        <dbReference type="ARBA" id="ARBA00010515"/>
    </source>
</evidence>
<evidence type="ECO:0000259" key="3">
    <source>
        <dbReference type="Pfam" id="PF07859"/>
    </source>
</evidence>
<dbReference type="Pfam" id="PF07859">
    <property type="entry name" value="Abhydrolase_3"/>
    <property type="match status" value="1"/>
</dbReference>
<dbReference type="PANTHER" id="PTHR23024">
    <property type="entry name" value="ARYLACETAMIDE DEACETYLASE"/>
    <property type="match status" value="1"/>
</dbReference>
<sequence>MDPNSAPDNGQILRHFPPWFRLYKDGRVQRLMGEEKIAAGTDPVSGVQSKDITINPQTGLSTRMFLPKAAGSAGKLPLLIYIHGGAFCICSAFHPFYHRHLNTIAAEANAVVLSVDYRLAPEHPLPIAYDDTWEAIKWAEAHSNGSGPEPWLNDHADLRRVYFAGDSAGANIAHNMAMQIGTDGLPGLNLAGIVLIHPYFGNDQTDELISFLYPTMAGPHDPKLNPVKDPNLRRLGCRRVLVMVAGSDFLVDRGRTYFEALKKSGWEGELDMVDAEGENHVFHLYDPAKEKAQILAKQFVSFLIEN</sequence>
<dbReference type="GO" id="GO:0016787">
    <property type="term" value="F:hydrolase activity"/>
    <property type="evidence" value="ECO:0007669"/>
    <property type="project" value="InterPro"/>
</dbReference>
<comment type="caution">
    <text evidence="4">The sequence shown here is derived from an EMBL/GenBank/DDBJ whole genome shotgun (WGS) entry which is preliminary data.</text>
</comment>
<gene>
    <name evidence="4" type="ORF">QN277_001469</name>
</gene>
<feature type="domain" description="Alpha/beta hydrolase fold-3" evidence="3">
    <location>
        <begin position="79"/>
        <end position="283"/>
    </location>
</feature>
<reference evidence="4" key="1">
    <citation type="submission" date="2023-10" db="EMBL/GenBank/DDBJ databases">
        <title>Chromosome-level genome of the transformable northern wattle, Acacia crassicarpa.</title>
        <authorList>
            <person name="Massaro I."/>
            <person name="Sinha N.R."/>
            <person name="Poethig S."/>
            <person name="Leichty A.R."/>
        </authorList>
    </citation>
    <scope>NUCLEOTIDE SEQUENCE</scope>
    <source>
        <strain evidence="4">Acra3RX</strain>
        <tissue evidence="4">Leaf</tissue>
    </source>
</reference>
<evidence type="ECO:0000256" key="2">
    <source>
        <dbReference type="PROSITE-ProRule" id="PRU10038"/>
    </source>
</evidence>
<dbReference type="Gene3D" id="3.40.50.1820">
    <property type="entry name" value="alpha/beta hydrolase"/>
    <property type="match status" value="1"/>
</dbReference>
<dbReference type="Proteomes" id="UP001293593">
    <property type="component" value="Unassembled WGS sequence"/>
</dbReference>
<accession>A0AAE1N772</accession>
<dbReference type="SUPFAM" id="SSF53474">
    <property type="entry name" value="alpha/beta-Hydrolases"/>
    <property type="match status" value="1"/>
</dbReference>
<name>A0AAE1N772_9FABA</name>
<evidence type="ECO:0000313" key="4">
    <source>
        <dbReference type="EMBL" id="KAK4284670.1"/>
    </source>
</evidence>
<dbReference type="InterPro" id="IPR013094">
    <property type="entry name" value="AB_hydrolase_3"/>
</dbReference>
<protein>
    <recommendedName>
        <fullName evidence="3">Alpha/beta hydrolase fold-3 domain-containing protein</fullName>
    </recommendedName>
</protein>
<dbReference type="InterPro" id="IPR050466">
    <property type="entry name" value="Carboxylest/Gibb_receptor"/>
</dbReference>
<proteinExistence type="inferred from homology"/>
<organism evidence="4 5">
    <name type="scientific">Acacia crassicarpa</name>
    <name type="common">northern wattle</name>
    <dbReference type="NCBI Taxonomy" id="499986"/>
    <lineage>
        <taxon>Eukaryota</taxon>
        <taxon>Viridiplantae</taxon>
        <taxon>Streptophyta</taxon>
        <taxon>Embryophyta</taxon>
        <taxon>Tracheophyta</taxon>
        <taxon>Spermatophyta</taxon>
        <taxon>Magnoliopsida</taxon>
        <taxon>eudicotyledons</taxon>
        <taxon>Gunneridae</taxon>
        <taxon>Pentapetalae</taxon>
        <taxon>rosids</taxon>
        <taxon>fabids</taxon>
        <taxon>Fabales</taxon>
        <taxon>Fabaceae</taxon>
        <taxon>Caesalpinioideae</taxon>
        <taxon>mimosoid clade</taxon>
        <taxon>Acacieae</taxon>
        <taxon>Acacia</taxon>
    </lineage>
</organism>
<dbReference type="AlphaFoldDB" id="A0AAE1N772"/>
<keyword evidence="5" id="KW-1185">Reference proteome</keyword>
<feature type="active site" evidence="2">
    <location>
        <position position="167"/>
    </location>
</feature>
<dbReference type="PANTHER" id="PTHR23024:SF429">
    <property type="entry name" value="ALPHA_BETA HYDROLASE FOLD PROTEIN"/>
    <property type="match status" value="1"/>
</dbReference>
<dbReference type="EMBL" id="JAWXYG010000001">
    <property type="protein sequence ID" value="KAK4284670.1"/>
    <property type="molecule type" value="Genomic_DNA"/>
</dbReference>
<dbReference type="InterPro" id="IPR033140">
    <property type="entry name" value="Lipase_GDXG_put_SER_AS"/>
</dbReference>
<dbReference type="PROSITE" id="PS01174">
    <property type="entry name" value="LIPASE_GDXG_SER"/>
    <property type="match status" value="1"/>
</dbReference>
<dbReference type="InterPro" id="IPR029058">
    <property type="entry name" value="AB_hydrolase_fold"/>
</dbReference>